<dbReference type="KEGG" id="rga:RGR602_PC00106"/>
<dbReference type="Proteomes" id="UP000031368">
    <property type="component" value="Plasmid pRgalR602c"/>
</dbReference>
<evidence type="ECO:0000313" key="1">
    <source>
        <dbReference type="EMBL" id="AJD44153.1"/>
    </source>
</evidence>
<protein>
    <submittedName>
        <fullName evidence="1">Uncharacterized protein</fullName>
    </submittedName>
</protein>
<sequence length="69" mass="7374">MAACTVTVLIGALPIFKERTRRCVFRSPMTLWAIFTAAGGYAFLVNMTEVGGTGSQFGAFLNLAVLRSA</sequence>
<reference evidence="1 2" key="1">
    <citation type="submission" date="2013-11" db="EMBL/GenBank/DDBJ databases">
        <title>Complete genome sequence of Rhizobium gallicum bv. gallicum R602.</title>
        <authorList>
            <person name="Bustos P."/>
            <person name="Santamaria R.I."/>
            <person name="Lozano L."/>
            <person name="Acosta J.L."/>
            <person name="Ormeno-Orrillo E."/>
            <person name="Rogel M.A."/>
            <person name="Romero D."/>
            <person name="Cevallos M.A."/>
            <person name="Martinez-Romero E."/>
            <person name="Gonzalez V."/>
        </authorList>
    </citation>
    <scope>NUCLEOTIDE SEQUENCE [LARGE SCALE GENOMIC DNA]</scope>
    <source>
        <strain evidence="1 2">R602</strain>
        <plasmid evidence="1 2">pRgalR602c</plasmid>
    </source>
</reference>
<accession>A0A0B4XC40</accession>
<organism evidence="1 2">
    <name type="scientific">Rhizobium gallicum bv. gallicum R602sp</name>
    <dbReference type="NCBI Taxonomy" id="1041138"/>
    <lineage>
        <taxon>Bacteria</taxon>
        <taxon>Pseudomonadati</taxon>
        <taxon>Pseudomonadota</taxon>
        <taxon>Alphaproteobacteria</taxon>
        <taxon>Hyphomicrobiales</taxon>
        <taxon>Rhizobiaceae</taxon>
        <taxon>Rhizobium/Agrobacterium group</taxon>
        <taxon>Rhizobium</taxon>
    </lineage>
</organism>
<keyword evidence="2" id="KW-1185">Reference proteome</keyword>
<keyword evidence="1" id="KW-0614">Plasmid</keyword>
<geneLocation type="plasmid" evidence="1 2">
    <name>pRgalR602c</name>
</geneLocation>
<evidence type="ECO:0000313" key="2">
    <source>
        <dbReference type="Proteomes" id="UP000031368"/>
    </source>
</evidence>
<name>A0A0B4XC40_9HYPH</name>
<dbReference type="AlphaFoldDB" id="A0A0B4XC40"/>
<dbReference type="HOGENOM" id="CLU_2773038_0_0_5"/>
<proteinExistence type="predicted"/>
<gene>
    <name evidence="1" type="ORF">RGR602_PC00106</name>
</gene>
<dbReference type="EMBL" id="CP006880">
    <property type="protein sequence ID" value="AJD44153.1"/>
    <property type="molecule type" value="Genomic_DNA"/>
</dbReference>